<dbReference type="STRING" id="1391654.AKJ09_03835"/>
<dbReference type="GO" id="GO:0005886">
    <property type="term" value="C:plasma membrane"/>
    <property type="evidence" value="ECO:0007669"/>
    <property type="project" value="UniProtKB-SubCell"/>
</dbReference>
<accession>A0A0K1PUW8</accession>
<keyword evidence="3 6" id="KW-0812">Transmembrane</keyword>
<organism evidence="7 8">
    <name type="scientific">Labilithrix luteola</name>
    <dbReference type="NCBI Taxonomy" id="1391654"/>
    <lineage>
        <taxon>Bacteria</taxon>
        <taxon>Pseudomonadati</taxon>
        <taxon>Myxococcota</taxon>
        <taxon>Polyangia</taxon>
        <taxon>Polyangiales</taxon>
        <taxon>Labilitrichaceae</taxon>
        <taxon>Labilithrix</taxon>
    </lineage>
</organism>
<dbReference type="AlphaFoldDB" id="A0A0K1PUW8"/>
<dbReference type="Proteomes" id="UP000064967">
    <property type="component" value="Chromosome"/>
</dbReference>
<name>A0A0K1PUW8_9BACT</name>
<keyword evidence="8" id="KW-1185">Reference proteome</keyword>
<feature type="transmembrane region" description="Helical" evidence="6">
    <location>
        <begin position="73"/>
        <end position="94"/>
    </location>
</feature>
<gene>
    <name evidence="7" type="ORF">AKJ09_03835</name>
</gene>
<proteinExistence type="predicted"/>
<dbReference type="PANTHER" id="PTHR39087">
    <property type="entry name" value="UPF0104 MEMBRANE PROTEIN MJ1595"/>
    <property type="match status" value="1"/>
</dbReference>
<dbReference type="KEGG" id="llu:AKJ09_03835"/>
<keyword evidence="5 6" id="KW-0472">Membrane</keyword>
<dbReference type="OrthoDB" id="594003at2"/>
<reference evidence="7 8" key="1">
    <citation type="submission" date="2015-08" db="EMBL/GenBank/DDBJ databases">
        <authorList>
            <person name="Babu N.S."/>
            <person name="Beckwith C.J."/>
            <person name="Beseler K.G."/>
            <person name="Brison A."/>
            <person name="Carone J.V."/>
            <person name="Caskin T.P."/>
            <person name="Diamond M."/>
            <person name="Durham M.E."/>
            <person name="Foxe J.M."/>
            <person name="Go M."/>
            <person name="Henderson B.A."/>
            <person name="Jones I.B."/>
            <person name="McGettigan J.A."/>
            <person name="Micheletti S.J."/>
            <person name="Nasrallah M.E."/>
            <person name="Ortiz D."/>
            <person name="Piller C.R."/>
            <person name="Privatt S.R."/>
            <person name="Schneider S.L."/>
            <person name="Sharp S."/>
            <person name="Smith T.C."/>
            <person name="Stanton J.D."/>
            <person name="Ullery H.E."/>
            <person name="Wilson R.J."/>
            <person name="Serrano M.G."/>
            <person name="Buck G."/>
            <person name="Lee V."/>
            <person name="Wang Y."/>
            <person name="Carvalho R."/>
            <person name="Voegtly L."/>
            <person name="Shi R."/>
            <person name="Duckworth R."/>
            <person name="Johnson A."/>
            <person name="Loviza R."/>
            <person name="Walstead R."/>
            <person name="Shah Z."/>
            <person name="Kiflezghi M."/>
            <person name="Wade K."/>
            <person name="Ball S.L."/>
            <person name="Bradley K.W."/>
            <person name="Asai D.J."/>
            <person name="Bowman C.A."/>
            <person name="Russell D.A."/>
            <person name="Pope W.H."/>
            <person name="Jacobs-Sera D."/>
            <person name="Hendrix R.W."/>
            <person name="Hatfull G.F."/>
        </authorList>
    </citation>
    <scope>NUCLEOTIDE SEQUENCE [LARGE SCALE GENOMIC DNA]</scope>
    <source>
        <strain evidence="7 8">DSM 27648</strain>
    </source>
</reference>
<evidence type="ECO:0000313" key="7">
    <source>
        <dbReference type="EMBL" id="AKU97171.1"/>
    </source>
</evidence>
<feature type="transmembrane region" description="Helical" evidence="6">
    <location>
        <begin position="197"/>
        <end position="217"/>
    </location>
</feature>
<evidence type="ECO:0000256" key="2">
    <source>
        <dbReference type="ARBA" id="ARBA00022475"/>
    </source>
</evidence>
<evidence type="ECO:0000256" key="1">
    <source>
        <dbReference type="ARBA" id="ARBA00004651"/>
    </source>
</evidence>
<evidence type="ECO:0000256" key="5">
    <source>
        <dbReference type="ARBA" id="ARBA00023136"/>
    </source>
</evidence>
<feature type="transmembrane region" description="Helical" evidence="6">
    <location>
        <begin position="41"/>
        <end position="58"/>
    </location>
</feature>
<dbReference type="PANTHER" id="PTHR39087:SF2">
    <property type="entry name" value="UPF0104 MEMBRANE PROTEIN MJ1595"/>
    <property type="match status" value="1"/>
</dbReference>
<feature type="transmembrane region" description="Helical" evidence="6">
    <location>
        <begin position="167"/>
        <end position="185"/>
    </location>
</feature>
<evidence type="ECO:0000256" key="6">
    <source>
        <dbReference type="SAM" id="Phobius"/>
    </source>
</evidence>
<dbReference type="EMBL" id="CP012333">
    <property type="protein sequence ID" value="AKU97171.1"/>
    <property type="molecule type" value="Genomic_DNA"/>
</dbReference>
<evidence type="ECO:0000256" key="4">
    <source>
        <dbReference type="ARBA" id="ARBA00022989"/>
    </source>
</evidence>
<evidence type="ECO:0000313" key="8">
    <source>
        <dbReference type="Proteomes" id="UP000064967"/>
    </source>
</evidence>
<keyword evidence="2" id="KW-1003">Cell membrane</keyword>
<dbReference type="Pfam" id="PF03706">
    <property type="entry name" value="LPG_synthase_TM"/>
    <property type="match status" value="1"/>
</dbReference>
<dbReference type="InterPro" id="IPR022791">
    <property type="entry name" value="L-PG_synthase/AglD"/>
</dbReference>
<comment type="subcellular location">
    <subcellularLocation>
        <location evidence="1">Cell membrane</location>
        <topology evidence="1">Multi-pass membrane protein</topology>
    </subcellularLocation>
</comment>
<keyword evidence="4 6" id="KW-1133">Transmembrane helix</keyword>
<sequence>MEVRAHRSLEAVNARSDGLSGAAPPPSTTEGEPRKGAILRWLRIAGFLACLALFAHALAKSDLAAAWARIREIGPVVLLVLVPFPFAIASDTWAWQRLLHALDRTPPLRRLFRVRLATEAVTNSAPAGAIWAEALAPVLVSVSTGTPVSDVFAASTAKRWLVVRIHGIYVALAATFGAAAILHASEHLLGSHALLPIVYVSAGVLFLSSFGIEAVAARGQIAGKVSRWLGRRRFASVQKWIEERHHHFAAADVQLARLSSDRRATLVASARVAMLWFFEGLETYLILHLLGAPLSLVEVMSFDAALSIVRSAAFFAPAGIGVQDVGYLAVLEAYGVPNAHTIGPAFVVLKRMKEAVFITLGFAMLATFKKRTAK</sequence>
<dbReference type="NCBIfam" id="TIGR00374">
    <property type="entry name" value="flippase-like domain"/>
    <property type="match status" value="1"/>
</dbReference>
<protein>
    <submittedName>
        <fullName evidence="7">Uncharacterized protein</fullName>
    </submittedName>
</protein>
<evidence type="ECO:0000256" key="3">
    <source>
        <dbReference type="ARBA" id="ARBA00022692"/>
    </source>
</evidence>